<evidence type="ECO:0000313" key="6">
    <source>
        <dbReference type="EMBL" id="CAB4863520.1"/>
    </source>
</evidence>
<evidence type="ECO:0000256" key="1">
    <source>
        <dbReference type="ARBA" id="ARBA00007317"/>
    </source>
</evidence>
<dbReference type="GO" id="GO:0016746">
    <property type="term" value="F:acyltransferase activity"/>
    <property type="evidence" value="ECO:0007669"/>
    <property type="project" value="InterPro"/>
</dbReference>
<accession>A0A6J7D171</accession>
<comment type="similarity">
    <text evidence="1">Belongs to the 2-oxoacid dehydrogenase family.</text>
</comment>
<dbReference type="GO" id="GO:0045254">
    <property type="term" value="C:pyruvate dehydrogenase complex"/>
    <property type="evidence" value="ECO:0007669"/>
    <property type="project" value="InterPro"/>
</dbReference>
<dbReference type="InterPro" id="IPR011053">
    <property type="entry name" value="Single_hybrid_motif"/>
</dbReference>
<dbReference type="Pfam" id="PF00198">
    <property type="entry name" value="2-oxoacid_dh"/>
    <property type="match status" value="1"/>
</dbReference>
<sequence length="318" mass="33187">MPRLSGAMEVGTLVRWIAHEAAAARPGDALAEIEADKTTHTLEAQTQGVLRIVAQEGETLPVGAVIGHLDAEAPADAPATEEPEQGVTAPRGAVTASDPDRAQQQFARRVAEARATIPTITLRTTVDLELAEELLETFEGVPGAGAPGIDDILVKAVALALSAHPRVNGAYRDARFERFERVNVAVLMPSPGAPLAPTILDADRKGLAEIAAEARALAARVTSGTIASPELAGGTFTLWPSPGPGVRSLEPFVTPGQAAALAAGEAEARPVVRDGQVAIRRVVDLELVVDHRLLTAPEAAAFLKRVRSILEAPLTLTS</sequence>
<reference evidence="6" key="1">
    <citation type="submission" date="2020-05" db="EMBL/GenBank/DDBJ databases">
        <authorList>
            <person name="Chiriac C."/>
            <person name="Salcher M."/>
            <person name="Ghai R."/>
            <person name="Kavagutti S V."/>
        </authorList>
    </citation>
    <scope>NUCLEOTIDE SEQUENCE</scope>
</reference>
<gene>
    <name evidence="6" type="ORF">UFOPK3423_00364</name>
</gene>
<dbReference type="CDD" id="cd06849">
    <property type="entry name" value="lipoyl_domain"/>
    <property type="match status" value="1"/>
</dbReference>
<dbReference type="SUPFAM" id="SSF51230">
    <property type="entry name" value="Single hybrid motif"/>
    <property type="match status" value="1"/>
</dbReference>
<proteinExistence type="inferred from homology"/>
<dbReference type="EMBL" id="CAFBLQ010000025">
    <property type="protein sequence ID" value="CAB4863520.1"/>
    <property type="molecule type" value="Genomic_DNA"/>
</dbReference>
<dbReference type="InterPro" id="IPR023213">
    <property type="entry name" value="CAT-like_dom_sf"/>
</dbReference>
<evidence type="ECO:0000256" key="2">
    <source>
        <dbReference type="ARBA" id="ARBA00022823"/>
    </source>
</evidence>
<dbReference type="InterPro" id="IPR000089">
    <property type="entry name" value="Biotin_lipoyl"/>
</dbReference>
<dbReference type="Pfam" id="PF00364">
    <property type="entry name" value="Biotin_lipoyl"/>
    <property type="match status" value="1"/>
</dbReference>
<name>A0A6J7D171_9ZZZZ</name>
<dbReference type="InterPro" id="IPR045257">
    <property type="entry name" value="E2/Pdx1"/>
</dbReference>
<keyword evidence="2" id="KW-0450">Lipoyl</keyword>
<feature type="domain" description="2-oxoacid dehydrogenase acyltransferase catalytic" evidence="4">
    <location>
        <begin position="101"/>
        <end position="316"/>
    </location>
</feature>
<protein>
    <submittedName>
        <fullName evidence="6">Unannotated protein</fullName>
    </submittedName>
</protein>
<feature type="region of interest" description="Disordered" evidence="3">
    <location>
        <begin position="74"/>
        <end position="100"/>
    </location>
</feature>
<evidence type="ECO:0000259" key="5">
    <source>
        <dbReference type="Pfam" id="PF00364"/>
    </source>
</evidence>
<dbReference type="Gene3D" id="3.30.559.10">
    <property type="entry name" value="Chloramphenicol acetyltransferase-like domain"/>
    <property type="match status" value="1"/>
</dbReference>
<organism evidence="6">
    <name type="scientific">freshwater metagenome</name>
    <dbReference type="NCBI Taxonomy" id="449393"/>
    <lineage>
        <taxon>unclassified sequences</taxon>
        <taxon>metagenomes</taxon>
        <taxon>ecological metagenomes</taxon>
    </lineage>
</organism>
<feature type="domain" description="Lipoyl-binding" evidence="5">
    <location>
        <begin position="1"/>
        <end position="67"/>
    </location>
</feature>
<dbReference type="PANTHER" id="PTHR23151">
    <property type="entry name" value="DIHYDROLIPOAMIDE ACETYL/SUCCINYL-TRANSFERASE-RELATED"/>
    <property type="match status" value="1"/>
</dbReference>
<dbReference type="SUPFAM" id="SSF52777">
    <property type="entry name" value="CoA-dependent acyltransferases"/>
    <property type="match status" value="1"/>
</dbReference>
<dbReference type="PANTHER" id="PTHR23151:SF90">
    <property type="entry name" value="DIHYDROLIPOYLLYSINE-RESIDUE ACETYLTRANSFERASE COMPONENT OF PYRUVATE DEHYDROGENASE COMPLEX, MITOCHONDRIAL-RELATED"/>
    <property type="match status" value="1"/>
</dbReference>
<dbReference type="AlphaFoldDB" id="A0A6J7D171"/>
<dbReference type="GO" id="GO:0006086">
    <property type="term" value="P:pyruvate decarboxylation to acetyl-CoA"/>
    <property type="evidence" value="ECO:0007669"/>
    <property type="project" value="InterPro"/>
</dbReference>
<dbReference type="Gene3D" id="2.40.50.100">
    <property type="match status" value="1"/>
</dbReference>
<evidence type="ECO:0000256" key="3">
    <source>
        <dbReference type="SAM" id="MobiDB-lite"/>
    </source>
</evidence>
<evidence type="ECO:0000259" key="4">
    <source>
        <dbReference type="Pfam" id="PF00198"/>
    </source>
</evidence>
<dbReference type="InterPro" id="IPR001078">
    <property type="entry name" value="2-oxoacid_DH_actylTfrase"/>
</dbReference>